<evidence type="ECO:0000313" key="6">
    <source>
        <dbReference type="EMBL" id="SMB96142.1"/>
    </source>
</evidence>
<dbReference type="PANTHER" id="PTHR39344:SF1">
    <property type="entry name" value="UPF0182 PROTEIN SLL1060"/>
    <property type="match status" value="1"/>
</dbReference>
<dbReference type="Proteomes" id="UP000192731">
    <property type="component" value="Unassembled WGS sequence"/>
</dbReference>
<dbReference type="AlphaFoldDB" id="A0A1W1VRY3"/>
<keyword evidence="1" id="KW-1003">Cell membrane</keyword>
<organism evidence="6 7">
    <name type="scientific">Desulfonispora thiosulfatigenes DSM 11270</name>
    <dbReference type="NCBI Taxonomy" id="656914"/>
    <lineage>
        <taxon>Bacteria</taxon>
        <taxon>Bacillati</taxon>
        <taxon>Bacillota</taxon>
        <taxon>Clostridia</taxon>
        <taxon>Eubacteriales</taxon>
        <taxon>Peptococcaceae</taxon>
        <taxon>Desulfonispora</taxon>
    </lineage>
</organism>
<name>A0A1W1VRY3_DESTI</name>
<dbReference type="InterPro" id="IPR005372">
    <property type="entry name" value="UPF0182"/>
</dbReference>
<dbReference type="GO" id="GO:0005576">
    <property type="term" value="C:extracellular region"/>
    <property type="evidence" value="ECO:0007669"/>
    <property type="project" value="TreeGrafter"/>
</dbReference>
<dbReference type="EMBL" id="FWWT01000023">
    <property type="protein sequence ID" value="SMB96142.1"/>
    <property type="molecule type" value="Genomic_DNA"/>
</dbReference>
<feature type="transmembrane region" description="Helical" evidence="5">
    <location>
        <begin position="15"/>
        <end position="32"/>
    </location>
</feature>
<proteinExistence type="predicted"/>
<accession>A0A1W1VRY3</accession>
<keyword evidence="3 5" id="KW-1133">Transmembrane helix</keyword>
<keyword evidence="4 5" id="KW-0472">Membrane</keyword>
<keyword evidence="7" id="KW-1185">Reference proteome</keyword>
<keyword evidence="2 5" id="KW-0812">Transmembrane</keyword>
<evidence type="ECO:0000313" key="7">
    <source>
        <dbReference type="Proteomes" id="UP000192731"/>
    </source>
</evidence>
<reference evidence="6 7" key="1">
    <citation type="submission" date="2017-04" db="EMBL/GenBank/DDBJ databases">
        <authorList>
            <person name="Afonso C.L."/>
            <person name="Miller P.J."/>
            <person name="Scott M.A."/>
            <person name="Spackman E."/>
            <person name="Goraichik I."/>
            <person name="Dimitrov K.M."/>
            <person name="Suarez D.L."/>
            <person name="Swayne D.E."/>
        </authorList>
    </citation>
    <scope>NUCLEOTIDE SEQUENCE [LARGE SCALE GENOMIC DNA]</scope>
    <source>
        <strain evidence="6 7">DSM 11270</strain>
    </source>
</reference>
<evidence type="ECO:0000256" key="5">
    <source>
        <dbReference type="SAM" id="Phobius"/>
    </source>
</evidence>
<feature type="transmembrane region" description="Helical" evidence="5">
    <location>
        <begin position="59"/>
        <end position="78"/>
    </location>
</feature>
<protein>
    <submittedName>
        <fullName evidence="6">Uncharacterized protein</fullName>
    </submittedName>
</protein>
<dbReference type="Pfam" id="PF03699">
    <property type="entry name" value="UPF0182"/>
    <property type="match status" value="1"/>
</dbReference>
<dbReference type="GO" id="GO:0016020">
    <property type="term" value="C:membrane"/>
    <property type="evidence" value="ECO:0007669"/>
    <property type="project" value="InterPro"/>
</dbReference>
<evidence type="ECO:0000256" key="2">
    <source>
        <dbReference type="ARBA" id="ARBA00022692"/>
    </source>
</evidence>
<evidence type="ECO:0000256" key="3">
    <source>
        <dbReference type="ARBA" id="ARBA00022989"/>
    </source>
</evidence>
<evidence type="ECO:0000256" key="1">
    <source>
        <dbReference type="ARBA" id="ARBA00022475"/>
    </source>
</evidence>
<evidence type="ECO:0000256" key="4">
    <source>
        <dbReference type="ARBA" id="ARBA00023136"/>
    </source>
</evidence>
<feature type="transmembrane region" description="Helical" evidence="5">
    <location>
        <begin position="85"/>
        <end position="107"/>
    </location>
</feature>
<dbReference type="PANTHER" id="PTHR39344">
    <property type="entry name" value="UPF0182 PROTEIN SLL1060"/>
    <property type="match status" value="1"/>
</dbReference>
<sequence>MGIGNFTFKTAIRQFGYYFVIFFILLAVGYRFKMYNLLFTSHESFFGAGYTNLKFNLPYYLISIATCIISAILLFWALKKRNNKLLVIAPLLLILVTFIGGLGQGIVQRFIVQPNEIRKEEPYIKRNIEMTSKAFNLNNIQEIEYPGDADMSPEDLQSSQEVISNIRINDVRPAKIIYNQLQSMRPYYSFSEVDIDRYNLNGQPTQVFISAREMVLDDLPSQAQTWINKYLKYTHGYGAVVTPANQITSQGQPELIVKDLPPKTNFKELEIKRPEIYYGNYTNDYVIVNSGEKEFDYPSGNSNVETEYKGKAGIPLNLMNKAVFALNKGNVKLLISNLITNDSKILINRNVEQRIKKIAPFFTYDDDPYLVIDKGNLYWIIDAYTSSNKYPYSEPISSNKWYKGINYIRNSVKVVVNAYDGKTDFYLIDEKDPIVQSYAKAFPGLLKPRSQMPEGLQEHLRYPVDLFDIQTKVYRNYHMTNPRVFYNREDAWNIAKEIYNNDPKPQFMDPYYLNMKFPKSDKLEFVLMRPFTPINKDQMIGWLGARNDGDKYGELVLFKFSKQKLIYGPMQIESRINQDSVISKELSLWDQKGSNVLRGNLLVIPINGSLLYVEPLYIQADNENSLPEVKRIIVSYKEHIVMEETLIKGLEKIFGKEISDNKTNDEPNDNQLETPDLKSLAKQAQEALDEAKTTSQNGNWAEYGKALNKLESILKQLE</sequence>
<dbReference type="STRING" id="656914.SAMN00017405_1462"/>
<gene>
    <name evidence="6" type="ORF">SAMN00017405_1462</name>
</gene>